<dbReference type="EMBL" id="PQXK01000812">
    <property type="protein sequence ID" value="TGO31434.1"/>
    <property type="molecule type" value="Genomic_DNA"/>
</dbReference>
<dbReference type="Proteomes" id="UP000297814">
    <property type="component" value="Unassembled WGS sequence"/>
</dbReference>
<feature type="region of interest" description="Disordered" evidence="1">
    <location>
        <begin position="51"/>
        <end position="192"/>
    </location>
</feature>
<reference evidence="2 3" key="1">
    <citation type="submission" date="2017-12" db="EMBL/GenBank/DDBJ databases">
        <title>Comparative genomics of Botrytis spp.</title>
        <authorList>
            <person name="Valero-Jimenez C.A."/>
            <person name="Tapia P."/>
            <person name="Veloso J."/>
            <person name="Silva-Moreno E."/>
            <person name="Staats M."/>
            <person name="Valdes J.H."/>
            <person name="Van Kan J.A.L."/>
        </authorList>
    </citation>
    <scope>NUCLEOTIDE SEQUENCE [LARGE SCALE GENOMIC DNA]</scope>
    <source>
        <strain evidence="2 3">Bh0001</strain>
    </source>
</reference>
<dbReference type="AlphaFoldDB" id="A0A4Z1G392"/>
<keyword evidence="3" id="KW-1185">Reference proteome</keyword>
<proteinExistence type="predicted"/>
<evidence type="ECO:0000313" key="2">
    <source>
        <dbReference type="EMBL" id="TGO31434.1"/>
    </source>
</evidence>
<protein>
    <submittedName>
        <fullName evidence="2">Uncharacterized protein</fullName>
    </submittedName>
</protein>
<name>A0A4Z1G392_9HELO</name>
<feature type="compositionally biased region" description="Polar residues" evidence="1">
    <location>
        <begin position="110"/>
        <end position="120"/>
    </location>
</feature>
<feature type="compositionally biased region" description="Polar residues" evidence="1">
    <location>
        <begin position="131"/>
        <end position="140"/>
    </location>
</feature>
<comment type="caution">
    <text evidence="2">The sequence shown here is derived from an EMBL/GenBank/DDBJ whole genome shotgun (WGS) entry which is preliminary data.</text>
</comment>
<evidence type="ECO:0000256" key="1">
    <source>
        <dbReference type="SAM" id="MobiDB-lite"/>
    </source>
</evidence>
<accession>A0A4Z1G392</accession>
<feature type="compositionally biased region" description="Basic and acidic residues" evidence="1">
    <location>
        <begin position="154"/>
        <end position="168"/>
    </location>
</feature>
<sequence length="192" mass="21044">MSIFDVKSTQYSETHWVAQSSKLLPTHEVEQLDTDGATLNITALFPSQEILPSPTQPICQRPRDLTPPRHPAAFENSRLDNKKANTFPADHDRNDVNPARNKVPRVPMPDSTSNSSNRTAESGVHDHKQGNGDSNKSGPMTSMLERWGAHQSTRSHDGKEMNGEDGKGKKMAKKIKKSGGLVKLLAKGGNRG</sequence>
<gene>
    <name evidence="2" type="ORF">BHYA_0817g00010</name>
</gene>
<feature type="compositionally biased region" description="Basic and acidic residues" evidence="1">
    <location>
        <begin position="77"/>
        <end position="95"/>
    </location>
</feature>
<evidence type="ECO:0000313" key="3">
    <source>
        <dbReference type="Proteomes" id="UP000297814"/>
    </source>
</evidence>
<organism evidence="2 3">
    <name type="scientific">Botrytis hyacinthi</name>
    <dbReference type="NCBI Taxonomy" id="278943"/>
    <lineage>
        <taxon>Eukaryota</taxon>
        <taxon>Fungi</taxon>
        <taxon>Dikarya</taxon>
        <taxon>Ascomycota</taxon>
        <taxon>Pezizomycotina</taxon>
        <taxon>Leotiomycetes</taxon>
        <taxon>Helotiales</taxon>
        <taxon>Sclerotiniaceae</taxon>
        <taxon>Botrytis</taxon>
    </lineage>
</organism>